<evidence type="ECO:0000256" key="3">
    <source>
        <dbReference type="SAM" id="MobiDB-lite"/>
    </source>
</evidence>
<dbReference type="EMBL" id="BQNB010020932">
    <property type="protein sequence ID" value="GJU01109.1"/>
    <property type="molecule type" value="Genomic_DNA"/>
</dbReference>
<dbReference type="SUPFAM" id="SSF100920">
    <property type="entry name" value="Heat shock protein 70kD (HSP70), peptide-binding domain"/>
    <property type="match status" value="1"/>
</dbReference>
<sequence>MMECVLETSVDNHTSAIIDVCEGESKDANENTMLGSFILHDIPAAPKGVKDTPQFGRGSSKKSKGSGSDSPRSKWVTRDMIKTSKCGDKVLNPQSLCEFNRTTGIHVLNKVSVVKDKDGEDKAPIVVKDKAAIVVDKPINVVKDKADVLKGPVAKEKNNADVVKDKPTNVVNDKANVVKAVVAKGKDKANVEKAPVAKDKDKANVKKAMIAKDKDKADVVKDKRTNVVKDKADMVKVAVTKGKDKADVVNAPIAKDKENANVVKAPVAKDKDKDKAPVTKDKENADVVKAPVSMDKDKDFFI</sequence>
<dbReference type="InterPro" id="IPR013126">
    <property type="entry name" value="Hsp_70_fam"/>
</dbReference>
<dbReference type="Pfam" id="PF00012">
    <property type="entry name" value="HSP70"/>
    <property type="match status" value="1"/>
</dbReference>
<feature type="compositionally biased region" description="Low complexity" evidence="3">
    <location>
        <begin position="65"/>
        <end position="74"/>
    </location>
</feature>
<evidence type="ECO:0000313" key="5">
    <source>
        <dbReference type="Proteomes" id="UP001151760"/>
    </source>
</evidence>
<evidence type="ECO:0000313" key="4">
    <source>
        <dbReference type="EMBL" id="GJU01109.1"/>
    </source>
</evidence>
<organism evidence="4 5">
    <name type="scientific">Tanacetum coccineum</name>
    <dbReference type="NCBI Taxonomy" id="301880"/>
    <lineage>
        <taxon>Eukaryota</taxon>
        <taxon>Viridiplantae</taxon>
        <taxon>Streptophyta</taxon>
        <taxon>Embryophyta</taxon>
        <taxon>Tracheophyta</taxon>
        <taxon>Spermatophyta</taxon>
        <taxon>Magnoliopsida</taxon>
        <taxon>eudicotyledons</taxon>
        <taxon>Gunneridae</taxon>
        <taxon>Pentapetalae</taxon>
        <taxon>asterids</taxon>
        <taxon>campanulids</taxon>
        <taxon>Asterales</taxon>
        <taxon>Asteraceae</taxon>
        <taxon>Asteroideae</taxon>
        <taxon>Anthemideae</taxon>
        <taxon>Anthemidinae</taxon>
        <taxon>Tanacetum</taxon>
    </lineage>
</organism>
<feature type="region of interest" description="Disordered" evidence="3">
    <location>
        <begin position="48"/>
        <end position="77"/>
    </location>
</feature>
<dbReference type="Proteomes" id="UP001151760">
    <property type="component" value="Unassembled WGS sequence"/>
</dbReference>
<dbReference type="InterPro" id="IPR029047">
    <property type="entry name" value="HSP70_peptide-bd_sf"/>
</dbReference>
<keyword evidence="1" id="KW-0547">Nucleotide-binding</keyword>
<reference evidence="4" key="2">
    <citation type="submission" date="2022-01" db="EMBL/GenBank/DDBJ databases">
        <authorList>
            <person name="Yamashiro T."/>
            <person name="Shiraishi A."/>
            <person name="Satake H."/>
            <person name="Nakayama K."/>
        </authorList>
    </citation>
    <scope>NUCLEOTIDE SEQUENCE</scope>
</reference>
<evidence type="ECO:0000256" key="1">
    <source>
        <dbReference type="ARBA" id="ARBA00022741"/>
    </source>
</evidence>
<accession>A0ABQ5IQ16</accession>
<reference evidence="4" key="1">
    <citation type="journal article" date="2022" name="Int. J. Mol. Sci.">
        <title>Draft Genome of Tanacetum Coccineum: Genomic Comparison of Closely Related Tanacetum-Family Plants.</title>
        <authorList>
            <person name="Yamashiro T."/>
            <person name="Shiraishi A."/>
            <person name="Nakayama K."/>
            <person name="Satake H."/>
        </authorList>
    </citation>
    <scope>NUCLEOTIDE SEQUENCE</scope>
</reference>
<protein>
    <submittedName>
        <fullName evidence="4">Ribonuclease H-like domain-containing protein</fullName>
    </submittedName>
</protein>
<dbReference type="Gene3D" id="2.60.34.10">
    <property type="entry name" value="Substrate Binding Domain Of DNAk, Chain A, domain 1"/>
    <property type="match status" value="1"/>
</dbReference>
<comment type="caution">
    <text evidence="4">The sequence shown here is derived from an EMBL/GenBank/DDBJ whole genome shotgun (WGS) entry which is preliminary data.</text>
</comment>
<evidence type="ECO:0000256" key="2">
    <source>
        <dbReference type="ARBA" id="ARBA00022840"/>
    </source>
</evidence>
<proteinExistence type="predicted"/>
<keyword evidence="2" id="KW-0067">ATP-binding</keyword>
<gene>
    <name evidence="4" type="ORF">Tco_1111447</name>
</gene>
<keyword evidence="5" id="KW-1185">Reference proteome</keyword>
<name>A0ABQ5IQ16_9ASTR</name>